<protein>
    <submittedName>
        <fullName evidence="2">Uncharacterized protein</fullName>
    </submittedName>
</protein>
<reference evidence="2 3" key="1">
    <citation type="submission" date="2017-06" db="EMBL/GenBank/DDBJ databases">
        <title>Genome sequencing of cyanobaciteial culture collection at National Institute for Environmental Studies (NIES).</title>
        <authorList>
            <person name="Hirose Y."/>
            <person name="Shimura Y."/>
            <person name="Fujisawa T."/>
            <person name="Nakamura Y."/>
            <person name="Kawachi M."/>
        </authorList>
    </citation>
    <scope>NUCLEOTIDE SEQUENCE [LARGE SCALE GENOMIC DNA]</scope>
    <source>
        <strain evidence="2 3">NIES-267</strain>
    </source>
</reference>
<dbReference type="AlphaFoldDB" id="A0A1Z4LST6"/>
<feature type="transmembrane region" description="Helical" evidence="1">
    <location>
        <begin position="41"/>
        <end position="61"/>
    </location>
</feature>
<sequence>MLRLLRTANNDDLRGLKSLKRMRTCVYTVALIRRGIEGEVLILYLITSTYLVVISSFRAMGDRIIYTAITKKNLGLKARIFS</sequence>
<accession>A0A1Z4LST6</accession>
<proteinExistence type="predicted"/>
<keyword evidence="1" id="KW-1133">Transmembrane helix</keyword>
<name>A0A1Z4LST6_9CYAN</name>
<gene>
    <name evidence="2" type="ORF">NIES267_37920</name>
</gene>
<evidence type="ECO:0000256" key="1">
    <source>
        <dbReference type="SAM" id="Phobius"/>
    </source>
</evidence>
<dbReference type="Proteomes" id="UP000218418">
    <property type="component" value="Chromosome"/>
</dbReference>
<keyword evidence="3" id="KW-1185">Reference proteome</keyword>
<keyword evidence="1" id="KW-0472">Membrane</keyword>
<keyword evidence="1" id="KW-0812">Transmembrane</keyword>
<evidence type="ECO:0000313" key="2">
    <source>
        <dbReference type="EMBL" id="BAY84296.1"/>
    </source>
</evidence>
<evidence type="ECO:0000313" key="3">
    <source>
        <dbReference type="Proteomes" id="UP000218418"/>
    </source>
</evidence>
<dbReference type="EMBL" id="AP018227">
    <property type="protein sequence ID" value="BAY84296.1"/>
    <property type="molecule type" value="Genomic_DNA"/>
</dbReference>
<organism evidence="2 3">
    <name type="scientific">Calothrix parasitica NIES-267</name>
    <dbReference type="NCBI Taxonomy" id="1973488"/>
    <lineage>
        <taxon>Bacteria</taxon>
        <taxon>Bacillati</taxon>
        <taxon>Cyanobacteriota</taxon>
        <taxon>Cyanophyceae</taxon>
        <taxon>Nostocales</taxon>
        <taxon>Calotrichaceae</taxon>
        <taxon>Calothrix</taxon>
    </lineage>
</organism>